<evidence type="ECO:0000313" key="3">
    <source>
        <dbReference type="Proteomes" id="UP000235023"/>
    </source>
</evidence>
<reference evidence="3" key="1">
    <citation type="submission" date="2017-12" db="EMBL/GenBank/DDBJ databases">
        <authorList>
            <consortium name="DOE Joint Genome Institute"/>
            <person name="Mondo S.J."/>
            <person name="Kjaerbolling I."/>
            <person name="Vesth T.C."/>
            <person name="Frisvad J.C."/>
            <person name="Nybo J.L."/>
            <person name="Theobald S."/>
            <person name="Kuo A."/>
            <person name="Bowyer P."/>
            <person name="Matsuda Y."/>
            <person name="Lyhne E.K."/>
            <person name="Kogle M.E."/>
            <person name="Clum A."/>
            <person name="Lipzen A."/>
            <person name="Salamov A."/>
            <person name="Ngan C.Y."/>
            <person name="Daum C."/>
            <person name="Chiniquy J."/>
            <person name="Barry K."/>
            <person name="LaButti K."/>
            <person name="Haridas S."/>
            <person name="Simmons B.A."/>
            <person name="Magnuson J.K."/>
            <person name="Mortensen U.H."/>
            <person name="Larsen T.O."/>
            <person name="Grigoriev I.V."/>
            <person name="Baker S.E."/>
            <person name="Andersen M.R."/>
            <person name="Nordberg H.P."/>
            <person name="Cantor M.N."/>
            <person name="Hua S.X."/>
        </authorList>
    </citation>
    <scope>NUCLEOTIDE SEQUENCE [LARGE SCALE GENOMIC DNA]</scope>
    <source>
        <strain evidence="3">IBT 19404</strain>
    </source>
</reference>
<dbReference type="EMBL" id="KZ559544">
    <property type="protein sequence ID" value="PLN80751.1"/>
    <property type="molecule type" value="Genomic_DNA"/>
</dbReference>
<organism evidence="2 3">
    <name type="scientific">Aspergillus taichungensis</name>
    <dbReference type="NCBI Taxonomy" id="482145"/>
    <lineage>
        <taxon>Eukaryota</taxon>
        <taxon>Fungi</taxon>
        <taxon>Dikarya</taxon>
        <taxon>Ascomycota</taxon>
        <taxon>Pezizomycotina</taxon>
        <taxon>Eurotiomycetes</taxon>
        <taxon>Eurotiomycetidae</taxon>
        <taxon>Eurotiales</taxon>
        <taxon>Aspergillaceae</taxon>
        <taxon>Aspergillus</taxon>
        <taxon>Aspergillus subgen. Circumdati</taxon>
    </lineage>
</organism>
<gene>
    <name evidence="2" type="ORF">BDW42DRAFT_107391</name>
</gene>
<feature type="compositionally biased region" description="Low complexity" evidence="1">
    <location>
        <begin position="14"/>
        <end position="31"/>
    </location>
</feature>
<accession>A0A2J5HU91</accession>
<dbReference type="AlphaFoldDB" id="A0A2J5HU91"/>
<evidence type="ECO:0000313" key="2">
    <source>
        <dbReference type="EMBL" id="PLN80751.1"/>
    </source>
</evidence>
<feature type="region of interest" description="Disordered" evidence="1">
    <location>
        <begin position="1"/>
        <end position="47"/>
    </location>
</feature>
<feature type="compositionally biased region" description="Basic residues" evidence="1">
    <location>
        <begin position="1"/>
        <end position="11"/>
    </location>
</feature>
<keyword evidence="3" id="KW-1185">Reference proteome</keyword>
<dbReference type="Proteomes" id="UP000235023">
    <property type="component" value="Unassembled WGS sequence"/>
</dbReference>
<protein>
    <submittedName>
        <fullName evidence="2">Uncharacterized protein</fullName>
    </submittedName>
</protein>
<name>A0A2J5HU91_9EURO</name>
<proteinExistence type="predicted"/>
<evidence type="ECO:0000256" key="1">
    <source>
        <dbReference type="SAM" id="MobiDB-lite"/>
    </source>
</evidence>
<sequence length="68" mass="7883">MSLFHTLHKKKSTPESTCHSSSSSRPDSISEMTLVEQKTRQKKEQREKRLYPQEFNAGDMCFGSCCRK</sequence>
<feature type="compositionally biased region" description="Basic and acidic residues" evidence="1">
    <location>
        <begin position="37"/>
        <end position="47"/>
    </location>
</feature>